<keyword evidence="5 7" id="KW-0472">Membrane</keyword>
<dbReference type="AlphaFoldDB" id="A0A6J7SQV7"/>
<evidence type="ECO:0000256" key="2">
    <source>
        <dbReference type="ARBA" id="ARBA00022475"/>
    </source>
</evidence>
<keyword evidence="4 7" id="KW-1133">Transmembrane helix</keyword>
<dbReference type="Pfam" id="PF12270">
    <property type="entry name" value="Cyt_c_ox_IV"/>
    <property type="match status" value="1"/>
</dbReference>
<feature type="transmembrane region" description="Helical" evidence="7">
    <location>
        <begin position="31"/>
        <end position="51"/>
    </location>
</feature>
<reference evidence="12" key="1">
    <citation type="submission" date="2020-05" db="EMBL/GenBank/DDBJ databases">
        <authorList>
            <person name="Chiriac C."/>
            <person name="Salcher M."/>
            <person name="Ghai R."/>
            <person name="Kavagutti S V."/>
        </authorList>
    </citation>
    <scope>NUCLEOTIDE SEQUENCE</scope>
</reference>
<comment type="subcellular location">
    <subcellularLocation>
        <location evidence="1">Cell membrane</location>
        <topology evidence="1">Multi-pass membrane protein</topology>
    </subcellularLocation>
</comment>
<gene>
    <name evidence="8" type="ORF">UFOPK2593_01417</name>
    <name evidence="9" type="ORF">UFOPK2894_00886</name>
    <name evidence="10" type="ORF">UFOPK3492_00069</name>
    <name evidence="11" type="ORF">UFOPK4234_00028</name>
    <name evidence="12" type="ORF">UFOPK4295_00027</name>
</gene>
<dbReference type="EMBL" id="CAFBQF010000001">
    <property type="protein sequence ID" value="CAB5043804.1"/>
    <property type="molecule type" value="Genomic_DNA"/>
</dbReference>
<evidence type="ECO:0000256" key="5">
    <source>
        <dbReference type="ARBA" id="ARBA00023136"/>
    </source>
</evidence>
<evidence type="ECO:0000256" key="7">
    <source>
        <dbReference type="SAM" id="Phobius"/>
    </source>
</evidence>
<proteinExistence type="predicted"/>
<dbReference type="GO" id="GO:0005886">
    <property type="term" value="C:plasma membrane"/>
    <property type="evidence" value="ECO:0007669"/>
    <property type="project" value="UniProtKB-SubCell"/>
</dbReference>
<dbReference type="InterPro" id="IPR021050">
    <property type="entry name" value="Cyt_c_oxidase_su4_actinobac"/>
</dbReference>
<dbReference type="GO" id="GO:0022900">
    <property type="term" value="P:electron transport chain"/>
    <property type="evidence" value="ECO:0007669"/>
    <property type="project" value="InterPro"/>
</dbReference>
<evidence type="ECO:0000313" key="8">
    <source>
        <dbReference type="EMBL" id="CAB4716123.1"/>
    </source>
</evidence>
<name>A0A6J7SQV7_9ZZZZ</name>
<accession>A0A6J7SQV7</accession>
<comment type="catalytic activity">
    <reaction evidence="6">
        <text>4 Fe(II)-[cytochrome c] + O2 + 8 H(+)(in) = 4 Fe(III)-[cytochrome c] + 2 H2O + 4 H(+)(out)</text>
        <dbReference type="Rhea" id="RHEA:11436"/>
        <dbReference type="Rhea" id="RHEA-COMP:10350"/>
        <dbReference type="Rhea" id="RHEA-COMP:14399"/>
        <dbReference type="ChEBI" id="CHEBI:15377"/>
        <dbReference type="ChEBI" id="CHEBI:15378"/>
        <dbReference type="ChEBI" id="CHEBI:15379"/>
        <dbReference type="ChEBI" id="CHEBI:29033"/>
        <dbReference type="ChEBI" id="CHEBI:29034"/>
        <dbReference type="EC" id="7.1.1.9"/>
    </reaction>
</comment>
<keyword evidence="2" id="KW-1003">Cell membrane</keyword>
<feature type="transmembrane region" description="Helical" evidence="7">
    <location>
        <begin position="93"/>
        <end position="122"/>
    </location>
</feature>
<evidence type="ECO:0000313" key="9">
    <source>
        <dbReference type="EMBL" id="CAB4776305.1"/>
    </source>
</evidence>
<dbReference type="GO" id="GO:0004129">
    <property type="term" value="F:cytochrome-c oxidase activity"/>
    <property type="evidence" value="ECO:0007669"/>
    <property type="project" value="UniProtKB-EC"/>
</dbReference>
<evidence type="ECO:0000313" key="12">
    <source>
        <dbReference type="EMBL" id="CAB5043804.1"/>
    </source>
</evidence>
<evidence type="ECO:0000256" key="1">
    <source>
        <dbReference type="ARBA" id="ARBA00004651"/>
    </source>
</evidence>
<keyword evidence="3 7" id="KW-0812">Transmembrane</keyword>
<evidence type="ECO:0000256" key="4">
    <source>
        <dbReference type="ARBA" id="ARBA00022989"/>
    </source>
</evidence>
<dbReference type="EMBL" id="CAFBQA010000001">
    <property type="protein sequence ID" value="CAB5032993.1"/>
    <property type="molecule type" value="Genomic_DNA"/>
</dbReference>
<evidence type="ECO:0000256" key="6">
    <source>
        <dbReference type="ARBA" id="ARBA00047816"/>
    </source>
</evidence>
<dbReference type="PIRSF" id="PIRSF017385">
    <property type="entry name" value="CtaF"/>
    <property type="match status" value="1"/>
</dbReference>
<dbReference type="EMBL" id="CAEZZQ010000048">
    <property type="protein sequence ID" value="CAB4776305.1"/>
    <property type="molecule type" value="Genomic_DNA"/>
</dbReference>
<dbReference type="EMBL" id="CAEZXW010000133">
    <property type="protein sequence ID" value="CAB4716123.1"/>
    <property type="molecule type" value="Genomic_DNA"/>
</dbReference>
<dbReference type="EMBL" id="CAFBMD010000002">
    <property type="protein sequence ID" value="CAB4887811.1"/>
    <property type="molecule type" value="Genomic_DNA"/>
</dbReference>
<evidence type="ECO:0000313" key="11">
    <source>
        <dbReference type="EMBL" id="CAB5032993.1"/>
    </source>
</evidence>
<protein>
    <submittedName>
        <fullName evidence="12">Unannotated protein</fullName>
    </submittedName>
</protein>
<organism evidence="12">
    <name type="scientific">freshwater metagenome</name>
    <dbReference type="NCBI Taxonomy" id="449393"/>
    <lineage>
        <taxon>unclassified sequences</taxon>
        <taxon>metagenomes</taxon>
        <taxon>ecological metagenomes</taxon>
    </lineage>
</organism>
<sequence>MKFAWKFFLGITLFYAALTVVYAWLSHEVVGITALALSTGLSLIIGFYFWFTDRRLGAQPQDRLQAEIYEGAGELGFFSPGSWWPLPVAGSTIVVGLGLILGWWLTMIGVGLLLITVVGFTMEYSRPGHGPH</sequence>
<evidence type="ECO:0000313" key="10">
    <source>
        <dbReference type="EMBL" id="CAB4887811.1"/>
    </source>
</evidence>
<feature type="transmembrane region" description="Helical" evidence="7">
    <location>
        <begin position="7"/>
        <end position="25"/>
    </location>
</feature>
<evidence type="ECO:0000256" key="3">
    <source>
        <dbReference type="ARBA" id="ARBA00022692"/>
    </source>
</evidence>